<feature type="transmembrane region" description="Helical" evidence="1">
    <location>
        <begin position="40"/>
        <end position="57"/>
    </location>
</feature>
<accession>A0A1V9FNY3</accession>
<dbReference type="RefSeq" id="WP_081153761.1">
    <property type="nucleotide sequence ID" value="NZ_LVYD01000068.1"/>
</dbReference>
<dbReference type="AlphaFoldDB" id="A0A1V9FNY3"/>
<evidence type="ECO:0000313" key="2">
    <source>
        <dbReference type="EMBL" id="OQP60017.1"/>
    </source>
</evidence>
<sequence length="112" mass="12691">MQHIVFNIVLLSHFICFLGYVFSLATLWKTYNTQVRDKKSLILGILILVTGILLVVMKAPNINYFKVVPKTSMFAIVTAINIKFEKKPYSKTAYYALIGLTLAAACLAVWRM</sequence>
<gene>
    <name evidence="2" type="ORF">A3860_35185</name>
</gene>
<keyword evidence="3" id="KW-1185">Reference proteome</keyword>
<feature type="transmembrane region" description="Helical" evidence="1">
    <location>
        <begin position="6"/>
        <end position="28"/>
    </location>
</feature>
<keyword evidence="1" id="KW-0472">Membrane</keyword>
<organism evidence="2 3">
    <name type="scientific">Niastella vici</name>
    <dbReference type="NCBI Taxonomy" id="1703345"/>
    <lineage>
        <taxon>Bacteria</taxon>
        <taxon>Pseudomonadati</taxon>
        <taxon>Bacteroidota</taxon>
        <taxon>Chitinophagia</taxon>
        <taxon>Chitinophagales</taxon>
        <taxon>Chitinophagaceae</taxon>
        <taxon>Niastella</taxon>
    </lineage>
</organism>
<name>A0A1V9FNY3_9BACT</name>
<protein>
    <submittedName>
        <fullName evidence="2">Uncharacterized protein</fullName>
    </submittedName>
</protein>
<proteinExistence type="predicted"/>
<keyword evidence="1" id="KW-0812">Transmembrane</keyword>
<dbReference type="Proteomes" id="UP000192796">
    <property type="component" value="Unassembled WGS sequence"/>
</dbReference>
<evidence type="ECO:0000256" key="1">
    <source>
        <dbReference type="SAM" id="Phobius"/>
    </source>
</evidence>
<keyword evidence="1" id="KW-1133">Transmembrane helix</keyword>
<reference evidence="2 3" key="1">
    <citation type="submission" date="2016-03" db="EMBL/GenBank/DDBJ databases">
        <title>Niastella vici sp. nov., isolated from farmland soil.</title>
        <authorList>
            <person name="Chen L."/>
            <person name="Wang D."/>
            <person name="Yang S."/>
            <person name="Wang G."/>
        </authorList>
    </citation>
    <scope>NUCLEOTIDE SEQUENCE [LARGE SCALE GENOMIC DNA]</scope>
    <source>
        <strain evidence="2 3">DJ57</strain>
    </source>
</reference>
<comment type="caution">
    <text evidence="2">The sequence shown here is derived from an EMBL/GenBank/DDBJ whole genome shotgun (WGS) entry which is preliminary data.</text>
</comment>
<feature type="transmembrane region" description="Helical" evidence="1">
    <location>
        <begin position="92"/>
        <end position="110"/>
    </location>
</feature>
<evidence type="ECO:0000313" key="3">
    <source>
        <dbReference type="Proteomes" id="UP000192796"/>
    </source>
</evidence>
<dbReference type="EMBL" id="LVYD01000068">
    <property type="protein sequence ID" value="OQP60017.1"/>
    <property type="molecule type" value="Genomic_DNA"/>
</dbReference>
<dbReference type="OrthoDB" id="678120at2"/>